<protein>
    <recommendedName>
        <fullName evidence="2">MobA-like NTP transferase domain-containing protein</fullName>
    </recommendedName>
</protein>
<sequence length="208" mass="21441">MANVSSVYPYQGPLRVGILLAAGQGSRYAAQRPGADKLLAPLPQGMCVAVASARALRAAVDLVVAVVRPGSAALAGLLRAEDCQVLETDRAGEGMGASLAAAAQYLQGLPGTPEAVLVALADMPWIRRASLEGVLDALRHAPMAAPSYQGQRGHPVAFRAELLPQLAALSGDEGARRLLKQPGLRLVEVDDPGVLRDVDTPADLDGAG</sequence>
<dbReference type="OrthoDB" id="5298793at2"/>
<dbReference type="InterPro" id="IPR029044">
    <property type="entry name" value="Nucleotide-diphossugar_trans"/>
</dbReference>
<feature type="domain" description="MobA-like NTP transferase" evidence="2">
    <location>
        <begin position="17"/>
        <end position="181"/>
    </location>
</feature>
<evidence type="ECO:0000259" key="2">
    <source>
        <dbReference type="Pfam" id="PF12804"/>
    </source>
</evidence>
<dbReference type="InterPro" id="IPR025877">
    <property type="entry name" value="MobA-like_NTP_Trfase"/>
</dbReference>
<accession>E3HM82</accession>
<dbReference type="AlphaFoldDB" id="E3HM82"/>
<dbReference type="GO" id="GO:0016779">
    <property type="term" value="F:nucleotidyltransferase activity"/>
    <property type="evidence" value="ECO:0007669"/>
    <property type="project" value="UniProtKB-ARBA"/>
</dbReference>
<dbReference type="STRING" id="762376.AXYL_02463"/>
<proteinExistence type="predicted"/>
<organism evidence="3 4">
    <name type="scientific">Achromobacter xylosoxidans (strain A8)</name>
    <dbReference type="NCBI Taxonomy" id="762376"/>
    <lineage>
        <taxon>Bacteria</taxon>
        <taxon>Pseudomonadati</taxon>
        <taxon>Pseudomonadota</taxon>
        <taxon>Betaproteobacteria</taxon>
        <taxon>Burkholderiales</taxon>
        <taxon>Alcaligenaceae</taxon>
        <taxon>Achromobacter</taxon>
    </lineage>
</organism>
<reference evidence="3 4" key="1">
    <citation type="journal article" date="2011" name="J. Bacteriol.">
        <title>Complete genome sequence of the haloaromatic acid-degrading bacterium Achromobacter xylosoxidans A8.</title>
        <authorList>
            <person name="Strnad H."/>
            <person name="Ridl J."/>
            <person name="Paces J."/>
            <person name="Kolar M."/>
            <person name="Vlcek C."/>
            <person name="Paces V."/>
        </authorList>
    </citation>
    <scope>NUCLEOTIDE SEQUENCE [LARGE SCALE GENOMIC DNA]</scope>
    <source>
        <strain evidence="3 4">A8</strain>
    </source>
</reference>
<dbReference type="KEGG" id="axy:AXYL_02463"/>
<evidence type="ECO:0000256" key="1">
    <source>
        <dbReference type="ARBA" id="ARBA00022842"/>
    </source>
</evidence>
<dbReference type="Pfam" id="PF12804">
    <property type="entry name" value="NTP_transf_3"/>
    <property type="match status" value="1"/>
</dbReference>
<dbReference type="CDD" id="cd04182">
    <property type="entry name" value="GT_2_like_f"/>
    <property type="match status" value="1"/>
</dbReference>
<dbReference type="HOGENOM" id="CLU_061980_4_1_4"/>
<gene>
    <name evidence="3" type="ordered locus">AXYL_02463</name>
</gene>
<dbReference type="RefSeq" id="WP_013393104.1">
    <property type="nucleotide sequence ID" value="NC_014640.1"/>
</dbReference>
<dbReference type="SUPFAM" id="SSF53448">
    <property type="entry name" value="Nucleotide-diphospho-sugar transferases"/>
    <property type="match status" value="1"/>
</dbReference>
<dbReference type="PATRIC" id="fig|762376.5.peg.2460"/>
<dbReference type="PANTHER" id="PTHR43777:SF1">
    <property type="entry name" value="MOLYBDENUM COFACTOR CYTIDYLYLTRANSFERASE"/>
    <property type="match status" value="1"/>
</dbReference>
<dbReference type="EMBL" id="CP002287">
    <property type="protein sequence ID" value="ADP15784.1"/>
    <property type="molecule type" value="Genomic_DNA"/>
</dbReference>
<dbReference type="Proteomes" id="UP000006876">
    <property type="component" value="Chromosome"/>
</dbReference>
<keyword evidence="1" id="KW-0460">Magnesium</keyword>
<dbReference type="PANTHER" id="PTHR43777">
    <property type="entry name" value="MOLYBDENUM COFACTOR CYTIDYLYLTRANSFERASE"/>
    <property type="match status" value="1"/>
</dbReference>
<dbReference type="Gene3D" id="3.90.550.10">
    <property type="entry name" value="Spore Coat Polysaccharide Biosynthesis Protein SpsA, Chain A"/>
    <property type="match status" value="1"/>
</dbReference>
<evidence type="ECO:0000313" key="4">
    <source>
        <dbReference type="Proteomes" id="UP000006876"/>
    </source>
</evidence>
<dbReference type="eggNOG" id="COG2068">
    <property type="taxonomic scope" value="Bacteria"/>
</dbReference>
<evidence type="ECO:0000313" key="3">
    <source>
        <dbReference type="EMBL" id="ADP15784.1"/>
    </source>
</evidence>
<name>E3HM82_ACHXA</name>